<feature type="transmembrane region" description="Helical" evidence="2">
    <location>
        <begin position="1107"/>
        <end position="1126"/>
    </location>
</feature>
<feature type="region of interest" description="Disordered" evidence="1">
    <location>
        <begin position="587"/>
        <end position="666"/>
    </location>
</feature>
<feature type="compositionally biased region" description="Basic and acidic residues" evidence="1">
    <location>
        <begin position="59"/>
        <end position="75"/>
    </location>
</feature>
<keyword evidence="4" id="KW-1185">Reference proteome</keyword>
<feature type="region of interest" description="Disordered" evidence="1">
    <location>
        <begin position="243"/>
        <end position="337"/>
    </location>
</feature>
<gene>
    <name evidence="3" type="ORF">C437_15431</name>
</gene>
<feature type="compositionally biased region" description="Polar residues" evidence="1">
    <location>
        <begin position="88"/>
        <end position="102"/>
    </location>
</feature>
<keyword evidence="2" id="KW-1133">Transmembrane helix</keyword>
<feature type="transmembrane region" description="Helical" evidence="2">
    <location>
        <begin position="12"/>
        <end position="32"/>
    </location>
</feature>
<dbReference type="PATRIC" id="fig|662477.6.peg.3007"/>
<organism evidence="3 4">
    <name type="scientific">Haloarcula vallismortis ATCC 29715</name>
    <dbReference type="NCBI Taxonomy" id="662477"/>
    <lineage>
        <taxon>Archaea</taxon>
        <taxon>Methanobacteriati</taxon>
        <taxon>Methanobacteriota</taxon>
        <taxon>Stenosarchaea group</taxon>
        <taxon>Halobacteria</taxon>
        <taxon>Halobacteriales</taxon>
        <taxon>Haloarculaceae</taxon>
        <taxon>Haloarcula</taxon>
    </lineage>
</organism>
<feature type="compositionally biased region" description="Polar residues" evidence="1">
    <location>
        <begin position="325"/>
        <end position="337"/>
    </location>
</feature>
<keyword evidence="2" id="KW-0812">Transmembrane</keyword>
<evidence type="ECO:0000256" key="2">
    <source>
        <dbReference type="SAM" id="Phobius"/>
    </source>
</evidence>
<feature type="region of interest" description="Disordered" evidence="1">
    <location>
        <begin position="36"/>
        <end position="102"/>
    </location>
</feature>
<evidence type="ECO:0000313" key="4">
    <source>
        <dbReference type="Proteomes" id="UP000011534"/>
    </source>
</evidence>
<feature type="compositionally biased region" description="Low complexity" evidence="1">
    <location>
        <begin position="284"/>
        <end position="293"/>
    </location>
</feature>
<keyword evidence="2" id="KW-0472">Membrane</keyword>
<evidence type="ECO:0000256" key="1">
    <source>
        <dbReference type="SAM" id="MobiDB-lite"/>
    </source>
</evidence>
<dbReference type="AlphaFoldDB" id="M0J1B2"/>
<name>M0J1B2_HALVA</name>
<sequence>MIDDLPLSGEQLQIVVIAMALVASAVAAPVFFGGGEPATNETVKKGTLSTPEPVQTARADTEAPDKLRALPESHTETASGGVEAPTEVSASAGSQTMDVSATTVDGEPALVLDDSRVHEGRWVSVPANWFNESVGGVPQTAYIEHESGESYATPTHVRGDDVAFYVEQFSTNTVTFSGEVVLSGSQAADGTQYQYDINDLDSVSNFDINLTGRTSTETETVSGAALANGDSLDLEIAGTDPATDASVTFSGHEETASATASGTGSGTVSVGGNVNPTDESVQLTGDTSTTTDSVSANGVSPSTSTSLSVGGNLEPTDGSGGDPTLTVTGYGSSSTYNPVNDYGDGTTDDDMSLAIGDGSSDTKHSSEIEITPGSTGDIESLSINVAGTYGDDYNPAVDVYLVSGEADQSLTKDNKITNSWDPSWSTGDQSIPVDNPQSVTAGNTYHLEFVSTNTDNDGTSDTLNLAVDTAPSSVRATKYTGSWYSYQQAVDVDVSIDGQVTDLSASTDDGATATFGNFNDGETKTRTIDLSTASSSLDFSSSAGHEIDYSLDWTERTAVEDPDIDIDGDGYVEASWSGIYKTGESTTTKSVDGLSTGDNSVSTTTAAGPAPSWDLSWTERTAVEDPSIDIDGDDSPDASYSGILPEGETSSKSLPNLDTGSSATISTTTGAVDVEVSMTERTQTVDPAVTVNGNTTTHSGTLADGSKTPLTTDTAWLQSGTNTVDIAVGDGTLSADAPTPQVGFDYSHDASDKISTTTTETEWLEQYNVSKTYASNRSSATLTIPHQKEVLSIKRVEKRVNGGSWSSVDSRNYDLNNTELTVQLGSVVAGDKIEVRTTGSMADVNNGAITVTEPTTTGDPLDSRIRVDSWNSDSYIQVPQTAEYHRIHYVHDATFDASEDVRVLSGGDQRLRIPKASADEQLNVSTIPVEANATSGDVVVTVDDANKTQPVWTAKQGQTDPDTVHYTLINAQDGEKYTLYSQTHGIGRDSGTANSPLTLTDDDSGETLTFLLENSTASSSGGDGGGGTLSRVSTQDPLGNIVPLLGVALAIGALLVIARRDEEVTNAGNNAAEGIESAAASIPVLGPAVGGVLGGLTRGGAQLVRTVLGNQTVAVAVATAIGLAAIQAEIIVLPSGSLVIVATAAVSALSFVALREFDEFSMERWTLIVVSATVVSLQVLSDESLLTAIVNSQVWPILVAGGLYLAYQLIQSIRSPEKTQNIVIEADGGNQK</sequence>
<dbReference type="Proteomes" id="UP000011534">
    <property type="component" value="Unassembled WGS sequence"/>
</dbReference>
<comment type="caution">
    <text evidence="3">The sequence shown here is derived from an EMBL/GenBank/DDBJ whole genome shotgun (WGS) entry which is preliminary data.</text>
</comment>
<accession>M0J1B2</accession>
<feature type="compositionally biased region" description="Polar residues" evidence="1">
    <location>
        <begin position="648"/>
        <end position="658"/>
    </location>
</feature>
<feature type="compositionally biased region" description="Polar residues" evidence="1">
    <location>
        <begin position="274"/>
        <end position="283"/>
    </location>
</feature>
<dbReference type="EMBL" id="AOLQ01000065">
    <property type="protein sequence ID" value="EMA01824.1"/>
    <property type="molecule type" value="Genomic_DNA"/>
</dbReference>
<dbReference type="OrthoDB" id="221478at2157"/>
<reference evidence="3 4" key="1">
    <citation type="journal article" date="2014" name="PLoS Genet.">
        <title>Phylogenetically driven sequencing of extremely halophilic archaea reveals strategies for static and dynamic osmo-response.</title>
        <authorList>
            <person name="Becker E.A."/>
            <person name="Seitzer P.M."/>
            <person name="Tritt A."/>
            <person name="Larsen D."/>
            <person name="Krusor M."/>
            <person name="Yao A.I."/>
            <person name="Wu D."/>
            <person name="Madern D."/>
            <person name="Eisen J.A."/>
            <person name="Darling A.E."/>
            <person name="Facciotti M.T."/>
        </authorList>
    </citation>
    <scope>NUCLEOTIDE SEQUENCE [LARGE SCALE GENOMIC DNA]</scope>
    <source>
        <strain evidence="3 4">ATCC 29715</strain>
    </source>
</reference>
<feature type="compositionally biased region" description="Polar residues" evidence="1">
    <location>
        <begin position="596"/>
        <end position="606"/>
    </location>
</feature>
<feature type="compositionally biased region" description="Acidic residues" evidence="1">
    <location>
        <begin position="626"/>
        <end position="636"/>
    </location>
</feature>
<dbReference type="RefSeq" id="WP_004517860.1">
    <property type="nucleotide sequence ID" value="NZ_AOLQ01000065.1"/>
</dbReference>
<feature type="transmembrane region" description="Helical" evidence="2">
    <location>
        <begin position="1132"/>
        <end position="1153"/>
    </location>
</feature>
<feature type="compositionally biased region" description="Polar residues" evidence="1">
    <location>
        <begin position="294"/>
        <end position="309"/>
    </location>
</feature>
<evidence type="ECO:0000313" key="3">
    <source>
        <dbReference type="EMBL" id="EMA01824.1"/>
    </source>
</evidence>
<proteinExistence type="predicted"/>
<feature type="transmembrane region" description="Helical" evidence="2">
    <location>
        <begin position="1038"/>
        <end position="1058"/>
    </location>
</feature>
<protein>
    <submittedName>
        <fullName evidence="3">Uncharacterized protein</fullName>
    </submittedName>
</protein>
<feature type="compositionally biased region" description="Low complexity" evidence="1">
    <location>
        <begin position="256"/>
        <end position="272"/>
    </location>
</feature>